<evidence type="ECO:0000313" key="2">
    <source>
        <dbReference type="Proteomes" id="UP000199001"/>
    </source>
</evidence>
<proteinExistence type="predicted"/>
<dbReference type="AlphaFoldDB" id="A0A1C6VFB5"/>
<accession>A0A1C6VFB5</accession>
<dbReference type="Proteomes" id="UP000199001">
    <property type="component" value="Unassembled WGS sequence"/>
</dbReference>
<dbReference type="EMBL" id="FMHZ01000002">
    <property type="protein sequence ID" value="SCL64985.1"/>
    <property type="molecule type" value="Genomic_DNA"/>
</dbReference>
<organism evidence="1 2">
    <name type="scientific">Micromonospora citrea</name>
    <dbReference type="NCBI Taxonomy" id="47855"/>
    <lineage>
        <taxon>Bacteria</taxon>
        <taxon>Bacillati</taxon>
        <taxon>Actinomycetota</taxon>
        <taxon>Actinomycetes</taxon>
        <taxon>Micromonosporales</taxon>
        <taxon>Micromonosporaceae</taxon>
        <taxon>Micromonospora</taxon>
    </lineage>
</organism>
<gene>
    <name evidence="1" type="ORF">GA0070606_4064</name>
</gene>
<dbReference type="RefSeq" id="WP_091102814.1">
    <property type="nucleotide sequence ID" value="NZ_FMHZ01000002.1"/>
</dbReference>
<name>A0A1C6VFB5_9ACTN</name>
<keyword evidence="2" id="KW-1185">Reference proteome</keyword>
<sequence>MTPTLEADTTQGQVVITTFHCGDLARVLVVLLLHLRVKRDVRRHAEGFLGIRLLVRWRERTVWSISLWRDLDSVYSMGGVSRHVAASRVPAKLGVTTSCDIFCHVGEWTRVMFGGGRCPSRPDGRSGE</sequence>
<reference evidence="2" key="1">
    <citation type="submission" date="2016-06" db="EMBL/GenBank/DDBJ databases">
        <authorList>
            <person name="Varghese N."/>
            <person name="Submissions Spin"/>
        </authorList>
    </citation>
    <scope>NUCLEOTIDE SEQUENCE [LARGE SCALE GENOMIC DNA]</scope>
    <source>
        <strain evidence="2">DSM 43903</strain>
    </source>
</reference>
<evidence type="ECO:0008006" key="3">
    <source>
        <dbReference type="Google" id="ProtNLM"/>
    </source>
</evidence>
<protein>
    <recommendedName>
        <fullName evidence="3">DUF3291 domain-containing protein</fullName>
    </recommendedName>
</protein>
<evidence type="ECO:0000313" key="1">
    <source>
        <dbReference type="EMBL" id="SCL64985.1"/>
    </source>
</evidence>
<dbReference type="OrthoDB" id="3383908at2"/>
<dbReference type="STRING" id="47855.GA0070606_4064"/>